<organism evidence="1 2">
    <name type="scientific">Dovyalis caffra</name>
    <dbReference type="NCBI Taxonomy" id="77055"/>
    <lineage>
        <taxon>Eukaryota</taxon>
        <taxon>Viridiplantae</taxon>
        <taxon>Streptophyta</taxon>
        <taxon>Embryophyta</taxon>
        <taxon>Tracheophyta</taxon>
        <taxon>Spermatophyta</taxon>
        <taxon>Magnoliopsida</taxon>
        <taxon>eudicotyledons</taxon>
        <taxon>Gunneridae</taxon>
        <taxon>Pentapetalae</taxon>
        <taxon>rosids</taxon>
        <taxon>fabids</taxon>
        <taxon>Malpighiales</taxon>
        <taxon>Salicaceae</taxon>
        <taxon>Flacourtieae</taxon>
        <taxon>Dovyalis</taxon>
    </lineage>
</organism>
<comment type="caution">
    <text evidence="1">The sequence shown here is derived from an EMBL/GenBank/DDBJ whole genome shotgun (WGS) entry which is preliminary data.</text>
</comment>
<gene>
    <name evidence="1" type="ORF">DCAF_LOCUS24562</name>
</gene>
<dbReference type="EMBL" id="CAWUPB010001194">
    <property type="protein sequence ID" value="CAK7353110.1"/>
    <property type="molecule type" value="Genomic_DNA"/>
</dbReference>
<dbReference type="AlphaFoldDB" id="A0AAV1SNN7"/>
<sequence>MKNLGHLSYFHELEVSSHDIGYYLSQAKYATNLLTRANLIVGMAIQHVSSSPRHAPPCLGW</sequence>
<evidence type="ECO:0000313" key="1">
    <source>
        <dbReference type="EMBL" id="CAK7353110.1"/>
    </source>
</evidence>
<reference evidence="1 2" key="1">
    <citation type="submission" date="2024-01" db="EMBL/GenBank/DDBJ databases">
        <authorList>
            <person name="Waweru B."/>
        </authorList>
    </citation>
    <scope>NUCLEOTIDE SEQUENCE [LARGE SCALE GENOMIC DNA]</scope>
</reference>
<proteinExistence type="predicted"/>
<feature type="non-terminal residue" evidence="1">
    <location>
        <position position="61"/>
    </location>
</feature>
<keyword evidence="2" id="KW-1185">Reference proteome</keyword>
<evidence type="ECO:0008006" key="3">
    <source>
        <dbReference type="Google" id="ProtNLM"/>
    </source>
</evidence>
<protein>
    <recommendedName>
        <fullName evidence="3">Mitochondrial protein</fullName>
    </recommendedName>
</protein>
<dbReference type="Proteomes" id="UP001314170">
    <property type="component" value="Unassembled WGS sequence"/>
</dbReference>
<name>A0AAV1SNN7_9ROSI</name>
<accession>A0AAV1SNN7</accession>
<evidence type="ECO:0000313" key="2">
    <source>
        <dbReference type="Proteomes" id="UP001314170"/>
    </source>
</evidence>